<sequence length="506" mass="57594">MGGVNCATAYLLVLPITLILAMIHLSFLHGKHFPRQYLLSTSFFPQNETHKITQPHEPPPSEPPATGSPPPRRQSFPYTTSFIPQNTTHNKTTKPHALPSSEPPATASSPPTVRKKSSLEKIEDGLARSRAAIRKAVRAVNFTSEKEVESTFIPSGPVYRNPRAFYQSHVEMEKRFKVWTYKEGEPPLVHQGPVNDIYGIEGQFIDEMEGGKSRFMAHHPDEAHAFFTPFSVAKVVQFLYRPLVSYSRAPLHRVVLDYVNVVSERYPYWNRSNGADHFMLSCHDWAPDISGANPELLKNVVRALCNANMSEGFRPRRDVSIPEINIPRGKLGPPKLGVRRSRRRVLAFFAGGAHGHVRKVLFEHWKERDDEVLVYEHLPKNLSYFKMIGQSKFCLCPSGYEVASPRIVEAIDAECVPVIISDNYSLPFSDVLDWNRFSIQIPVTSIPEIKTVLKAVSSRKYARLANGVRSVKWHFTLNRPPKPFDLIHMVLHSIWLRRLNFRLPNR</sequence>
<evidence type="ECO:0000256" key="7">
    <source>
        <dbReference type="SAM" id="Phobius"/>
    </source>
</evidence>
<evidence type="ECO:0000256" key="4">
    <source>
        <dbReference type="ARBA" id="ARBA00022968"/>
    </source>
</evidence>
<keyword evidence="3" id="KW-0808">Transferase</keyword>
<evidence type="ECO:0000256" key="1">
    <source>
        <dbReference type="ARBA" id="ARBA00004323"/>
    </source>
</evidence>
<name>A0AAD3XHD6_NEPGR</name>
<keyword evidence="7" id="KW-1133">Transmembrane helix</keyword>
<dbReference type="Pfam" id="PF03016">
    <property type="entry name" value="Exostosin_GT47"/>
    <property type="match status" value="1"/>
</dbReference>
<keyword evidence="5" id="KW-0333">Golgi apparatus</keyword>
<evidence type="ECO:0000313" key="10">
    <source>
        <dbReference type="Proteomes" id="UP001279734"/>
    </source>
</evidence>
<comment type="caution">
    <text evidence="9">The sequence shown here is derived from an EMBL/GenBank/DDBJ whole genome shotgun (WGS) entry which is preliminary data.</text>
</comment>
<keyword evidence="10" id="KW-1185">Reference proteome</keyword>
<dbReference type="AlphaFoldDB" id="A0AAD3XHD6"/>
<comment type="similarity">
    <text evidence="2">Belongs to the glycosyltransferase 47 family.</text>
</comment>
<dbReference type="PANTHER" id="PTHR11062:SF124">
    <property type="entry name" value="XYLOGALACTURONAN BETA-1,3-XYLOSYLTRANSFERASE"/>
    <property type="match status" value="1"/>
</dbReference>
<accession>A0AAD3XHD6</accession>
<reference evidence="9" key="1">
    <citation type="submission" date="2023-05" db="EMBL/GenBank/DDBJ databases">
        <title>Nepenthes gracilis genome sequencing.</title>
        <authorList>
            <person name="Fukushima K."/>
        </authorList>
    </citation>
    <scope>NUCLEOTIDE SEQUENCE</scope>
    <source>
        <strain evidence="9">SING2019-196</strain>
    </source>
</reference>
<evidence type="ECO:0000259" key="8">
    <source>
        <dbReference type="Pfam" id="PF03016"/>
    </source>
</evidence>
<organism evidence="9 10">
    <name type="scientific">Nepenthes gracilis</name>
    <name type="common">Slender pitcher plant</name>
    <dbReference type="NCBI Taxonomy" id="150966"/>
    <lineage>
        <taxon>Eukaryota</taxon>
        <taxon>Viridiplantae</taxon>
        <taxon>Streptophyta</taxon>
        <taxon>Embryophyta</taxon>
        <taxon>Tracheophyta</taxon>
        <taxon>Spermatophyta</taxon>
        <taxon>Magnoliopsida</taxon>
        <taxon>eudicotyledons</taxon>
        <taxon>Gunneridae</taxon>
        <taxon>Pentapetalae</taxon>
        <taxon>Caryophyllales</taxon>
        <taxon>Nepenthaceae</taxon>
        <taxon>Nepenthes</taxon>
    </lineage>
</organism>
<feature type="compositionally biased region" description="Pro residues" evidence="6">
    <location>
        <begin position="56"/>
        <end position="72"/>
    </location>
</feature>
<keyword evidence="3" id="KW-0328">Glycosyltransferase</keyword>
<evidence type="ECO:0000256" key="3">
    <source>
        <dbReference type="ARBA" id="ARBA00022676"/>
    </source>
</evidence>
<feature type="transmembrane region" description="Helical" evidence="7">
    <location>
        <begin position="7"/>
        <end position="28"/>
    </location>
</feature>
<gene>
    <name evidence="9" type="ORF">Nepgr_006400</name>
</gene>
<dbReference type="Proteomes" id="UP001279734">
    <property type="component" value="Unassembled WGS sequence"/>
</dbReference>
<evidence type="ECO:0000256" key="5">
    <source>
        <dbReference type="ARBA" id="ARBA00023034"/>
    </source>
</evidence>
<keyword evidence="7" id="KW-0472">Membrane</keyword>
<dbReference type="GO" id="GO:0000139">
    <property type="term" value="C:Golgi membrane"/>
    <property type="evidence" value="ECO:0007669"/>
    <property type="project" value="UniProtKB-SubCell"/>
</dbReference>
<dbReference type="InterPro" id="IPR004263">
    <property type="entry name" value="Exostosin"/>
</dbReference>
<evidence type="ECO:0000256" key="2">
    <source>
        <dbReference type="ARBA" id="ARBA00010271"/>
    </source>
</evidence>
<feature type="compositionally biased region" description="Polar residues" evidence="6">
    <location>
        <begin position="76"/>
        <end position="90"/>
    </location>
</feature>
<dbReference type="PANTHER" id="PTHR11062">
    <property type="entry name" value="EXOSTOSIN HEPARAN SULFATE GLYCOSYLTRANSFERASE -RELATED"/>
    <property type="match status" value="1"/>
</dbReference>
<protein>
    <recommendedName>
        <fullName evidence="8">Exostosin GT47 domain-containing protein</fullName>
    </recommendedName>
</protein>
<feature type="compositionally biased region" description="Low complexity" evidence="6">
    <location>
        <begin position="99"/>
        <end position="112"/>
    </location>
</feature>
<evidence type="ECO:0000313" key="9">
    <source>
        <dbReference type="EMBL" id="GMH04560.1"/>
    </source>
</evidence>
<feature type="domain" description="Exostosin GT47" evidence="8">
    <location>
        <begin position="173"/>
        <end position="455"/>
    </location>
</feature>
<dbReference type="EMBL" id="BSYO01000005">
    <property type="protein sequence ID" value="GMH04560.1"/>
    <property type="molecule type" value="Genomic_DNA"/>
</dbReference>
<proteinExistence type="inferred from homology"/>
<comment type="subcellular location">
    <subcellularLocation>
        <location evidence="1">Golgi apparatus membrane</location>
        <topology evidence="1">Single-pass type II membrane protein</topology>
    </subcellularLocation>
</comment>
<keyword evidence="4" id="KW-0735">Signal-anchor</keyword>
<feature type="region of interest" description="Disordered" evidence="6">
    <location>
        <begin position="49"/>
        <end position="122"/>
    </location>
</feature>
<keyword evidence="7" id="KW-0812">Transmembrane</keyword>
<dbReference type="InterPro" id="IPR040911">
    <property type="entry name" value="Exostosin_GT47"/>
</dbReference>
<evidence type="ECO:0000256" key="6">
    <source>
        <dbReference type="SAM" id="MobiDB-lite"/>
    </source>
</evidence>
<dbReference type="GO" id="GO:0016757">
    <property type="term" value="F:glycosyltransferase activity"/>
    <property type="evidence" value="ECO:0007669"/>
    <property type="project" value="UniProtKB-KW"/>
</dbReference>